<keyword evidence="3" id="KW-1185">Reference proteome</keyword>
<dbReference type="CDD" id="cd17682">
    <property type="entry name" value="RUN_RUFY4_like"/>
    <property type="match status" value="1"/>
</dbReference>
<dbReference type="PANTHER" id="PTHR47732">
    <property type="entry name" value="RUN AND FYVE DOMAIN-CONTAINING PROTEIN 4"/>
    <property type="match status" value="1"/>
</dbReference>
<evidence type="ECO:0000259" key="1">
    <source>
        <dbReference type="PROSITE" id="PS50826"/>
    </source>
</evidence>
<dbReference type="SMART" id="SM00593">
    <property type="entry name" value="RUN"/>
    <property type="match status" value="1"/>
</dbReference>
<dbReference type="SUPFAM" id="SSF50156">
    <property type="entry name" value="PDZ domain-like"/>
    <property type="match status" value="1"/>
</dbReference>
<sequence>METDVLLESPRRRKCGQQSHLCLPECNNNSYSLRNLASWRELCRSWESEDKSSVIITDQNGHLPLFCNRLEEVLLCRLKASRRSLFGVSKLEIWQLFLTLSKHCNSRHLSKFFDDITERIKRCNKLKTYQGRGRAFIRLALTKGLLANVVQTIADSTLVTSWYEPDSILLSHSVRQNLLDILNQVSDMTFDLTLAVQKLVQLPYSTDIGILVRHIDNRAVVVKIQPQSPASDTGIEPGDILDQVFGESLYMINSILRKYQDQSIPILIIKKNLSNGMPFDPITRRLDQIFKSDNLVVGQEIPKSKSQQIPDANGECCPLPSLDETPVQAPDDGNLFSVVYVGSTNMGNKGDKAYIEEGIKEVINQQKPDTPVSIELNEGYLTARSKSSNEAKALLGYLEIQYKNTVPFDLVQV</sequence>
<dbReference type="InterPro" id="IPR042939">
    <property type="entry name" value="RUFY4"/>
</dbReference>
<dbReference type="Pfam" id="PF02759">
    <property type="entry name" value="RUN"/>
    <property type="match status" value="1"/>
</dbReference>
<dbReference type="CTD" id="6751407"/>
<dbReference type="InterPro" id="IPR036034">
    <property type="entry name" value="PDZ_sf"/>
</dbReference>
<accession>B3RMG0</accession>
<dbReference type="GeneID" id="6751407"/>
<dbReference type="InterPro" id="IPR037213">
    <property type="entry name" value="Run_dom_sf"/>
</dbReference>
<dbReference type="InterPro" id="IPR004012">
    <property type="entry name" value="Run_dom"/>
</dbReference>
<dbReference type="PhylomeDB" id="B3RMG0"/>
<dbReference type="KEGG" id="tad:TRIADDRAFT_53941"/>
<name>B3RMG0_TRIAD</name>
<dbReference type="RefSeq" id="XP_002110192.1">
    <property type="nucleotide sequence ID" value="XM_002110156.1"/>
</dbReference>
<dbReference type="Proteomes" id="UP000009022">
    <property type="component" value="Unassembled WGS sequence"/>
</dbReference>
<proteinExistence type="predicted"/>
<protein>
    <recommendedName>
        <fullName evidence="1">RUN domain-containing protein</fullName>
    </recommendedName>
</protein>
<gene>
    <name evidence="2" type="ORF">TRIADDRAFT_53941</name>
</gene>
<dbReference type="SUPFAM" id="SSF140741">
    <property type="entry name" value="RUN domain-like"/>
    <property type="match status" value="1"/>
</dbReference>
<evidence type="ECO:0000313" key="3">
    <source>
        <dbReference type="Proteomes" id="UP000009022"/>
    </source>
</evidence>
<dbReference type="PROSITE" id="PS50826">
    <property type="entry name" value="RUN"/>
    <property type="match status" value="1"/>
</dbReference>
<dbReference type="Gene3D" id="1.20.58.900">
    <property type="match status" value="1"/>
</dbReference>
<dbReference type="STRING" id="10228.B3RMG0"/>
<reference evidence="2 3" key="1">
    <citation type="journal article" date="2008" name="Nature">
        <title>The Trichoplax genome and the nature of placozoans.</title>
        <authorList>
            <person name="Srivastava M."/>
            <person name="Begovic E."/>
            <person name="Chapman J."/>
            <person name="Putnam N.H."/>
            <person name="Hellsten U."/>
            <person name="Kawashima T."/>
            <person name="Kuo A."/>
            <person name="Mitros T."/>
            <person name="Salamov A."/>
            <person name="Carpenter M.L."/>
            <person name="Signorovitch A.Y."/>
            <person name="Moreno M.A."/>
            <person name="Kamm K."/>
            <person name="Grimwood J."/>
            <person name="Schmutz J."/>
            <person name="Shapiro H."/>
            <person name="Grigoriev I.V."/>
            <person name="Buss L.W."/>
            <person name="Schierwater B."/>
            <person name="Dellaporta S.L."/>
            <person name="Rokhsar D.S."/>
        </authorList>
    </citation>
    <scope>NUCLEOTIDE SEQUENCE [LARGE SCALE GENOMIC DNA]</scope>
    <source>
        <strain evidence="2 3">Grell-BS-1999</strain>
    </source>
</reference>
<dbReference type="GO" id="GO:0016239">
    <property type="term" value="P:positive regulation of macroautophagy"/>
    <property type="evidence" value="ECO:0007669"/>
    <property type="project" value="InterPro"/>
</dbReference>
<dbReference type="InParanoid" id="B3RMG0"/>
<organism evidence="2 3">
    <name type="scientific">Trichoplax adhaerens</name>
    <name type="common">Trichoplax reptans</name>
    <dbReference type="NCBI Taxonomy" id="10228"/>
    <lineage>
        <taxon>Eukaryota</taxon>
        <taxon>Metazoa</taxon>
        <taxon>Placozoa</taxon>
        <taxon>Uniplacotomia</taxon>
        <taxon>Trichoplacea</taxon>
        <taxon>Trichoplacidae</taxon>
        <taxon>Trichoplax</taxon>
    </lineage>
</organism>
<dbReference type="AlphaFoldDB" id="B3RMG0"/>
<feature type="domain" description="RUN" evidence="1">
    <location>
        <begin position="57"/>
        <end position="197"/>
    </location>
</feature>
<dbReference type="EMBL" id="DS985242">
    <property type="protein sequence ID" value="EDV28358.1"/>
    <property type="molecule type" value="Genomic_DNA"/>
</dbReference>
<dbReference type="eggNOG" id="ENOG502QPMV">
    <property type="taxonomic scope" value="Eukaryota"/>
</dbReference>
<dbReference type="PANTHER" id="PTHR47732:SF1">
    <property type="entry name" value="RUN AND FYVE DOMAIN-CONTAINING PROTEIN 4"/>
    <property type="match status" value="1"/>
</dbReference>
<dbReference type="OrthoDB" id="9044749at2759"/>
<evidence type="ECO:0000313" key="2">
    <source>
        <dbReference type="EMBL" id="EDV28358.1"/>
    </source>
</evidence>
<dbReference type="HOGENOM" id="CLU_034139_0_0_1"/>